<feature type="compositionally biased region" description="Low complexity" evidence="1">
    <location>
        <begin position="396"/>
        <end position="435"/>
    </location>
</feature>
<reference evidence="4" key="1">
    <citation type="journal article" date="2019" name="Int. J. Syst. Evol. Microbiol.">
        <title>The Global Catalogue of Microorganisms (GCM) 10K type strain sequencing project: providing services to taxonomists for standard genome sequencing and annotation.</title>
        <authorList>
            <consortium name="The Broad Institute Genomics Platform"/>
            <consortium name="The Broad Institute Genome Sequencing Center for Infectious Disease"/>
            <person name="Wu L."/>
            <person name="Ma J."/>
        </authorList>
    </citation>
    <scope>NUCLEOTIDE SEQUENCE [LARGE SCALE GENOMIC DNA]</scope>
    <source>
        <strain evidence="4">JCM 18063</strain>
    </source>
</reference>
<feature type="transmembrane region" description="Helical" evidence="2">
    <location>
        <begin position="90"/>
        <end position="108"/>
    </location>
</feature>
<dbReference type="InterPro" id="IPR009057">
    <property type="entry name" value="Homeodomain-like_sf"/>
</dbReference>
<dbReference type="Pfam" id="PF13384">
    <property type="entry name" value="HTH_23"/>
    <property type="match status" value="1"/>
</dbReference>
<protein>
    <recommendedName>
        <fullName evidence="5">Helix-turn-helix domain-containing protein</fullName>
    </recommendedName>
</protein>
<feature type="compositionally biased region" description="Basic and acidic residues" evidence="1">
    <location>
        <begin position="472"/>
        <end position="493"/>
    </location>
</feature>
<dbReference type="SUPFAM" id="SSF46689">
    <property type="entry name" value="Homeodomain-like"/>
    <property type="match status" value="1"/>
</dbReference>
<dbReference type="Proteomes" id="UP001500956">
    <property type="component" value="Unassembled WGS sequence"/>
</dbReference>
<comment type="caution">
    <text evidence="3">The sequence shown here is derived from an EMBL/GenBank/DDBJ whole genome shotgun (WGS) entry which is preliminary data.</text>
</comment>
<feature type="transmembrane region" description="Helical" evidence="2">
    <location>
        <begin position="27"/>
        <end position="48"/>
    </location>
</feature>
<feature type="compositionally biased region" description="Low complexity" evidence="1">
    <location>
        <begin position="307"/>
        <end position="322"/>
    </location>
</feature>
<feature type="compositionally biased region" description="Basic and acidic residues" evidence="1">
    <location>
        <begin position="508"/>
        <end position="519"/>
    </location>
</feature>
<evidence type="ECO:0008006" key="5">
    <source>
        <dbReference type="Google" id="ProtNLM"/>
    </source>
</evidence>
<sequence length="528" mass="56242">MTQQDVPATTAGDAPPKPRYRGRHLPMVAVVVAAFIATALAYSGMVLFGLEVAHMSPLEAYALAGFLEVSLVAVALMARNAALEGRPYGVLLTLTWILSGTSGVFAALHEIAVPTESTPYMVVFRFVPPLVAALMWHLALVGERHLVTGHTLDERRREHRVHQYVTALESWRDARLDSTGNARGMRKVRRAHLKQRAARDGALKLLTVEDFERRMQVWVDRLEAAERHGNRLDTIGASSIKRGTSKGISPEAVAAAAAPARTAPSLGATAADAAIGADAASAGRGAPERSESPQAPATPAADRLPVRPSRGGSTGAAAATPSDSRAPAAAVEVTQEDAEDEPFVDAFGAALLAERAVEEAATSAPEAPRRPLLEPRTETGHTRRVEVFDLYRGRQQAEAAAAQEAPAWHSVPEAPEPPAVGAETESGEQESAGAEETVEEDVARTLAAEAPTVEEGAGDAREGDETPAEAPTSDRDRRIVELAREGMTQREIAEEVSASRSTVSRVVRRYEDQKPRGDRDEELALAPA</sequence>
<proteinExistence type="predicted"/>
<keyword evidence="2" id="KW-1133">Transmembrane helix</keyword>
<evidence type="ECO:0000313" key="4">
    <source>
        <dbReference type="Proteomes" id="UP001500956"/>
    </source>
</evidence>
<accession>A0ABP8YSQ5</accession>
<organism evidence="3 4">
    <name type="scientific">Isoptericola chiayiensis</name>
    <dbReference type="NCBI Taxonomy" id="579446"/>
    <lineage>
        <taxon>Bacteria</taxon>
        <taxon>Bacillati</taxon>
        <taxon>Actinomycetota</taxon>
        <taxon>Actinomycetes</taxon>
        <taxon>Micrococcales</taxon>
        <taxon>Promicromonosporaceae</taxon>
        <taxon>Isoptericola</taxon>
    </lineage>
</organism>
<keyword evidence="2" id="KW-0812">Transmembrane</keyword>
<evidence type="ECO:0000313" key="3">
    <source>
        <dbReference type="EMBL" id="GAA4736938.1"/>
    </source>
</evidence>
<dbReference type="Gene3D" id="1.10.10.10">
    <property type="entry name" value="Winged helix-like DNA-binding domain superfamily/Winged helix DNA-binding domain"/>
    <property type="match status" value="1"/>
</dbReference>
<keyword evidence="2" id="KW-0472">Membrane</keyword>
<keyword evidence="4" id="KW-1185">Reference proteome</keyword>
<feature type="region of interest" description="Disordered" evidence="1">
    <location>
        <begin position="279"/>
        <end position="341"/>
    </location>
</feature>
<feature type="region of interest" description="Disordered" evidence="1">
    <location>
        <begin position="358"/>
        <end position="528"/>
    </location>
</feature>
<evidence type="ECO:0000256" key="1">
    <source>
        <dbReference type="SAM" id="MobiDB-lite"/>
    </source>
</evidence>
<gene>
    <name evidence="3" type="ORF">GCM10023216_32820</name>
</gene>
<feature type="transmembrane region" description="Helical" evidence="2">
    <location>
        <begin position="60"/>
        <end position="78"/>
    </location>
</feature>
<name>A0ABP8YSQ5_9MICO</name>
<feature type="compositionally biased region" description="Low complexity" evidence="1">
    <location>
        <begin position="496"/>
        <end position="505"/>
    </location>
</feature>
<dbReference type="InterPro" id="IPR036388">
    <property type="entry name" value="WH-like_DNA-bd_sf"/>
</dbReference>
<dbReference type="RefSeq" id="WP_172153694.1">
    <property type="nucleotide sequence ID" value="NZ_BAABID010000019.1"/>
</dbReference>
<dbReference type="EMBL" id="BAABID010000019">
    <property type="protein sequence ID" value="GAA4736938.1"/>
    <property type="molecule type" value="Genomic_DNA"/>
</dbReference>
<feature type="compositionally biased region" description="Basic and acidic residues" evidence="1">
    <location>
        <begin position="367"/>
        <end position="392"/>
    </location>
</feature>
<evidence type="ECO:0000256" key="2">
    <source>
        <dbReference type="SAM" id="Phobius"/>
    </source>
</evidence>